<organism evidence="1 2">
    <name type="scientific">Parelaphostrongylus tenuis</name>
    <name type="common">Meningeal worm</name>
    <dbReference type="NCBI Taxonomy" id="148309"/>
    <lineage>
        <taxon>Eukaryota</taxon>
        <taxon>Metazoa</taxon>
        <taxon>Ecdysozoa</taxon>
        <taxon>Nematoda</taxon>
        <taxon>Chromadorea</taxon>
        <taxon>Rhabditida</taxon>
        <taxon>Rhabditina</taxon>
        <taxon>Rhabditomorpha</taxon>
        <taxon>Strongyloidea</taxon>
        <taxon>Metastrongylidae</taxon>
        <taxon>Parelaphostrongylus</taxon>
    </lineage>
</organism>
<accession>A0AAD5LTA0</accession>
<evidence type="ECO:0000313" key="1">
    <source>
        <dbReference type="EMBL" id="KAJ1346397.1"/>
    </source>
</evidence>
<evidence type="ECO:0000313" key="2">
    <source>
        <dbReference type="Proteomes" id="UP001196413"/>
    </source>
</evidence>
<dbReference type="Proteomes" id="UP001196413">
    <property type="component" value="Unassembled WGS sequence"/>
</dbReference>
<dbReference type="EMBL" id="JAHQIW010000166">
    <property type="protein sequence ID" value="KAJ1346397.1"/>
    <property type="molecule type" value="Genomic_DNA"/>
</dbReference>
<gene>
    <name evidence="1" type="ORF">KIN20_001172</name>
</gene>
<keyword evidence="2" id="KW-1185">Reference proteome</keyword>
<reference evidence="1" key="1">
    <citation type="submission" date="2021-06" db="EMBL/GenBank/DDBJ databases">
        <title>Parelaphostrongylus tenuis whole genome reference sequence.</title>
        <authorList>
            <person name="Garwood T.J."/>
            <person name="Larsen P.A."/>
            <person name="Fountain-Jones N.M."/>
            <person name="Garbe J.R."/>
            <person name="Macchietto M.G."/>
            <person name="Kania S.A."/>
            <person name="Gerhold R.W."/>
            <person name="Richards J.E."/>
            <person name="Wolf T.M."/>
        </authorList>
    </citation>
    <scope>NUCLEOTIDE SEQUENCE</scope>
    <source>
        <strain evidence="1">MNPRO001-30</strain>
        <tissue evidence="1">Meninges</tissue>
    </source>
</reference>
<name>A0AAD5LTA0_PARTN</name>
<sequence length="58" mass="6699">MRKVIIAADTFETTRDAAKPNVDQYAVAHNLKQIGKTKKIVHTKQLHRVRKKEMTEPN</sequence>
<proteinExistence type="predicted"/>
<comment type="caution">
    <text evidence="1">The sequence shown here is derived from an EMBL/GenBank/DDBJ whole genome shotgun (WGS) entry which is preliminary data.</text>
</comment>
<protein>
    <submittedName>
        <fullName evidence="1">Uncharacterized protein</fullName>
    </submittedName>
</protein>
<dbReference type="AlphaFoldDB" id="A0AAD5LTA0"/>